<proteinExistence type="predicted"/>
<dbReference type="Proteomes" id="UP000242188">
    <property type="component" value="Unassembled WGS sequence"/>
</dbReference>
<gene>
    <name evidence="4" type="ORF">KP79_PYT24053</name>
</gene>
<comment type="caution">
    <text evidence="4">The sequence shown here is derived from an EMBL/GenBank/DDBJ whole genome shotgun (WGS) entry which is preliminary data.</text>
</comment>
<keyword evidence="2" id="KW-0472">Membrane</keyword>
<feature type="signal peptide" evidence="3">
    <location>
        <begin position="1"/>
        <end position="20"/>
    </location>
</feature>
<evidence type="ECO:0000256" key="3">
    <source>
        <dbReference type="SAM" id="SignalP"/>
    </source>
</evidence>
<accession>A0A210QYS9</accession>
<dbReference type="AlphaFoldDB" id="A0A210QYS9"/>
<keyword evidence="5" id="KW-1185">Reference proteome</keyword>
<sequence>MRMMTKMMIVMICFVCVVNAGENCRKTGHVLRCDRYDAEVIQQATVEVVYLGYCPLIQFFPNLGHVINRLIIERTPMTCNSFHHQTDTVIFLNGKQCQKSTVASRHQTNPSSPMTTSSVAVETIIVTMILLIVLKIVILSIGGNQETIDPPGVAPPPLRRSTRTRRTPVRYASHE</sequence>
<keyword evidence="2" id="KW-0812">Transmembrane</keyword>
<keyword evidence="3" id="KW-0732">Signal</keyword>
<evidence type="ECO:0000256" key="2">
    <source>
        <dbReference type="SAM" id="Phobius"/>
    </source>
</evidence>
<feature type="transmembrane region" description="Helical" evidence="2">
    <location>
        <begin position="119"/>
        <end position="138"/>
    </location>
</feature>
<dbReference type="EMBL" id="NEDP02001201">
    <property type="protein sequence ID" value="OWF53867.1"/>
    <property type="molecule type" value="Genomic_DNA"/>
</dbReference>
<evidence type="ECO:0000256" key="1">
    <source>
        <dbReference type="SAM" id="MobiDB-lite"/>
    </source>
</evidence>
<name>A0A210QYS9_MIZYE</name>
<reference evidence="4 5" key="1">
    <citation type="journal article" date="2017" name="Nat. Ecol. Evol.">
        <title>Scallop genome provides insights into evolution of bilaterian karyotype and development.</title>
        <authorList>
            <person name="Wang S."/>
            <person name="Zhang J."/>
            <person name="Jiao W."/>
            <person name="Li J."/>
            <person name="Xun X."/>
            <person name="Sun Y."/>
            <person name="Guo X."/>
            <person name="Huan P."/>
            <person name="Dong B."/>
            <person name="Zhang L."/>
            <person name="Hu X."/>
            <person name="Sun X."/>
            <person name="Wang J."/>
            <person name="Zhao C."/>
            <person name="Wang Y."/>
            <person name="Wang D."/>
            <person name="Huang X."/>
            <person name="Wang R."/>
            <person name="Lv J."/>
            <person name="Li Y."/>
            <person name="Zhang Z."/>
            <person name="Liu B."/>
            <person name="Lu W."/>
            <person name="Hui Y."/>
            <person name="Liang J."/>
            <person name="Zhou Z."/>
            <person name="Hou R."/>
            <person name="Li X."/>
            <person name="Liu Y."/>
            <person name="Li H."/>
            <person name="Ning X."/>
            <person name="Lin Y."/>
            <person name="Zhao L."/>
            <person name="Xing Q."/>
            <person name="Dou J."/>
            <person name="Li Y."/>
            <person name="Mao J."/>
            <person name="Guo H."/>
            <person name="Dou H."/>
            <person name="Li T."/>
            <person name="Mu C."/>
            <person name="Jiang W."/>
            <person name="Fu Q."/>
            <person name="Fu X."/>
            <person name="Miao Y."/>
            <person name="Liu J."/>
            <person name="Yu Q."/>
            <person name="Li R."/>
            <person name="Liao H."/>
            <person name="Li X."/>
            <person name="Kong Y."/>
            <person name="Jiang Z."/>
            <person name="Chourrout D."/>
            <person name="Li R."/>
            <person name="Bao Z."/>
        </authorList>
    </citation>
    <scope>NUCLEOTIDE SEQUENCE [LARGE SCALE GENOMIC DNA]</scope>
    <source>
        <strain evidence="4 5">PY_sf001</strain>
    </source>
</reference>
<evidence type="ECO:0000313" key="5">
    <source>
        <dbReference type="Proteomes" id="UP000242188"/>
    </source>
</evidence>
<feature type="region of interest" description="Disordered" evidence="1">
    <location>
        <begin position="149"/>
        <end position="175"/>
    </location>
</feature>
<organism evidence="4 5">
    <name type="scientific">Mizuhopecten yessoensis</name>
    <name type="common">Japanese scallop</name>
    <name type="synonym">Patinopecten yessoensis</name>
    <dbReference type="NCBI Taxonomy" id="6573"/>
    <lineage>
        <taxon>Eukaryota</taxon>
        <taxon>Metazoa</taxon>
        <taxon>Spiralia</taxon>
        <taxon>Lophotrochozoa</taxon>
        <taxon>Mollusca</taxon>
        <taxon>Bivalvia</taxon>
        <taxon>Autobranchia</taxon>
        <taxon>Pteriomorphia</taxon>
        <taxon>Pectinida</taxon>
        <taxon>Pectinoidea</taxon>
        <taxon>Pectinidae</taxon>
        <taxon>Mizuhopecten</taxon>
    </lineage>
</organism>
<evidence type="ECO:0000313" key="4">
    <source>
        <dbReference type="EMBL" id="OWF53867.1"/>
    </source>
</evidence>
<protein>
    <submittedName>
        <fullName evidence="4">Uncharacterized protein</fullName>
    </submittedName>
</protein>
<keyword evidence="2" id="KW-1133">Transmembrane helix</keyword>
<feature type="chain" id="PRO_5012351994" evidence="3">
    <location>
        <begin position="21"/>
        <end position="175"/>
    </location>
</feature>